<evidence type="ECO:0000256" key="6">
    <source>
        <dbReference type="ARBA" id="ARBA00022683"/>
    </source>
</evidence>
<evidence type="ECO:0000256" key="2">
    <source>
        <dbReference type="ARBA" id="ARBA00022448"/>
    </source>
</evidence>
<evidence type="ECO:0000256" key="8">
    <source>
        <dbReference type="ARBA" id="ARBA00037387"/>
    </source>
</evidence>
<evidence type="ECO:0000259" key="11">
    <source>
        <dbReference type="PROSITE" id="PS51094"/>
    </source>
</evidence>
<accession>A0ABX8W3C4</accession>
<keyword evidence="4" id="KW-0597">Phosphoprotein</keyword>
<comment type="function">
    <text evidence="8">The phosphoenolpyruvate-dependent sugar phosphotransferase system (sugar PTS), a major carbohydrate active transport system, catalyzes the phosphorylation of incoming sugar substrates concomitantly with their translocation across the cell membrane. The enzyme II UlaABC PTS system is involved in ascorbate transport.</text>
</comment>
<sequence length="680" mass="78483">MNERIQEIISLLMEKPGITIVEVMQELSLTRRQINYAVSLINQELEAHGLAPILRHANGTFTFSNKVKELLVNDKKLNDYFPSTNRETTILLYLIINVDYVSLDDLAVVVRCSKTTILRNLRVAAKVAARYQLAIKYNRSRGYFLQGDETQILRLATALALKENDTANNSLLRNDIFTEEIIHNATVLITNFERKFQVSFSDKYFEHLKLLIQTILARGMSTKKKGESDKFIDQTNEYKYLRRQKIIAKLTDFYVEWLALSILSANIFNKDNSEYSPDEIELFGFIHQMVEGFKLKVLVDIPNQSSFEKRLLNHLRPACYRVKYNLPNVESMDISEDEDQKLLSSIIKDLLQPIEEWLDTKFSENEIKLLTYYFGYLLIDNEGSRQKNSTKYTAVVVCSNGIIMSNILIKILISIFPEINFLGTMSAREFSESDQRFDVVFSTVLLKTKLKNYLVKPNMDNSEKLSLRYRVLKDLGLDQIDHKANELLQLVGKYTKIEDDKKLRTGIVNILLSNSNETIKIDIESPKSPDLLSYIKLKYIQIIEDPNPDWQDVLYQAIEPLIVDQKVEEKYYLELVKQVSSRYNYSFLGETMAIPHASPEKGILDDGIAILISQHPIKLPFGKEARILAPVAFFHMDRYLKAINQLANLATNDQQIGKLLNTRSADQAFEIIRKYVKEDN</sequence>
<dbReference type="SUPFAM" id="SSF63520">
    <property type="entry name" value="PTS-regulatory domain, PRD"/>
    <property type="match status" value="1"/>
</dbReference>
<dbReference type="Pfam" id="PF00874">
    <property type="entry name" value="PRD"/>
    <property type="match status" value="1"/>
</dbReference>
<evidence type="ECO:0000259" key="13">
    <source>
        <dbReference type="PROSITE" id="PS51372"/>
    </source>
</evidence>
<comment type="subcellular location">
    <subcellularLocation>
        <location evidence="1">Cytoplasm</location>
    </subcellularLocation>
</comment>
<feature type="domain" description="PTS EIIA type-2" evidence="11">
    <location>
        <begin position="533"/>
        <end position="675"/>
    </location>
</feature>
<feature type="domain" description="PTS EIIB type-2" evidence="12">
    <location>
        <begin position="392"/>
        <end position="479"/>
    </location>
</feature>
<dbReference type="InterPro" id="IPR011608">
    <property type="entry name" value="PRD"/>
</dbReference>
<dbReference type="EMBL" id="CP048268">
    <property type="protein sequence ID" value="QYN52191.1"/>
    <property type="molecule type" value="Genomic_DNA"/>
</dbReference>
<keyword evidence="5" id="KW-0808">Transferase</keyword>
<dbReference type="SUPFAM" id="SSF55804">
    <property type="entry name" value="Phoshotransferase/anion transport protein"/>
    <property type="match status" value="1"/>
</dbReference>
<proteinExistence type="predicted"/>
<evidence type="ECO:0000256" key="4">
    <source>
        <dbReference type="ARBA" id="ARBA00022553"/>
    </source>
</evidence>
<evidence type="ECO:0000256" key="9">
    <source>
        <dbReference type="ARBA" id="ARBA00041175"/>
    </source>
</evidence>
<dbReference type="Pfam" id="PF00359">
    <property type="entry name" value="PTS_EIIA_2"/>
    <property type="match status" value="1"/>
</dbReference>
<dbReference type="RefSeq" id="WP_220220665.1">
    <property type="nucleotide sequence ID" value="NZ_CP048268.1"/>
</dbReference>
<dbReference type="CDD" id="cd05568">
    <property type="entry name" value="PTS_IIB_bgl_like"/>
    <property type="match status" value="1"/>
</dbReference>
<dbReference type="InterPro" id="IPR016152">
    <property type="entry name" value="PTrfase/Anion_transptr"/>
</dbReference>
<protein>
    <recommendedName>
        <fullName evidence="9">Ascorbate-specific PTS system EIIA component</fullName>
    </recommendedName>
    <alternativeName>
        <fullName evidence="10">Ascorbate-specific phosphotransferase enzyme IIA component</fullName>
    </alternativeName>
</protein>
<evidence type="ECO:0000256" key="10">
    <source>
        <dbReference type="ARBA" id="ARBA00042072"/>
    </source>
</evidence>
<keyword evidence="15" id="KW-1185">Reference proteome</keyword>
<keyword evidence="7" id="KW-0418">Kinase</keyword>
<evidence type="ECO:0000313" key="14">
    <source>
        <dbReference type="EMBL" id="QYN52191.1"/>
    </source>
</evidence>
<dbReference type="InterPro" id="IPR051351">
    <property type="entry name" value="Ascorbate-PTS_EIIA_comp"/>
</dbReference>
<evidence type="ECO:0000256" key="5">
    <source>
        <dbReference type="ARBA" id="ARBA00022679"/>
    </source>
</evidence>
<dbReference type="Gene3D" id="1.10.1790.10">
    <property type="entry name" value="PRD domain"/>
    <property type="match status" value="1"/>
</dbReference>
<keyword evidence="6" id="KW-0598">Phosphotransferase system</keyword>
<dbReference type="InterPro" id="IPR013011">
    <property type="entry name" value="PTS_EIIB_2"/>
</dbReference>
<dbReference type="InterPro" id="IPR002178">
    <property type="entry name" value="PTS_EIIA_type-2_dom"/>
</dbReference>
<gene>
    <name evidence="14" type="ORF">GYM71_01565</name>
</gene>
<evidence type="ECO:0000256" key="3">
    <source>
        <dbReference type="ARBA" id="ARBA00022490"/>
    </source>
</evidence>
<dbReference type="InterPro" id="IPR036634">
    <property type="entry name" value="PRD_sf"/>
</dbReference>
<reference evidence="14 15" key="1">
    <citation type="submission" date="2020-01" db="EMBL/GenBank/DDBJ databases">
        <title>Vast differences in strain-level diversity in the gut microbiota of two closely related honey bee species.</title>
        <authorList>
            <person name="Ellegaard K.M."/>
            <person name="Suenami S."/>
            <person name="Miyazaki R."/>
            <person name="Engel P."/>
        </authorList>
    </citation>
    <scope>NUCLEOTIDE SEQUENCE [LARGE SCALE GENOMIC DNA]</scope>
    <source>
        <strain evidence="14 15">ESL0416</strain>
    </source>
</reference>
<name>A0ABX8W3C4_9LACO</name>
<keyword evidence="3" id="KW-0963">Cytoplasm</keyword>
<dbReference type="PANTHER" id="PTHR36203:SF1">
    <property type="entry name" value="ASCORBATE-SPECIFIC PTS SYSTEM EIIA COMPONENT"/>
    <property type="match status" value="1"/>
</dbReference>
<organism evidence="14 15">
    <name type="scientific">Lactobacillus panisapium</name>
    <dbReference type="NCBI Taxonomy" id="2012495"/>
    <lineage>
        <taxon>Bacteria</taxon>
        <taxon>Bacillati</taxon>
        <taxon>Bacillota</taxon>
        <taxon>Bacilli</taxon>
        <taxon>Lactobacillales</taxon>
        <taxon>Lactobacillaceae</taxon>
        <taxon>Lactobacillus</taxon>
    </lineage>
</organism>
<dbReference type="PANTHER" id="PTHR36203">
    <property type="entry name" value="ASCORBATE-SPECIFIC PTS SYSTEM EIIA COMPONENT"/>
    <property type="match status" value="1"/>
</dbReference>
<dbReference type="PROSITE" id="PS51094">
    <property type="entry name" value="PTS_EIIA_TYPE_2"/>
    <property type="match status" value="1"/>
</dbReference>
<dbReference type="Gene3D" id="3.40.930.10">
    <property type="entry name" value="Mannitol-specific EII, Chain A"/>
    <property type="match status" value="1"/>
</dbReference>
<keyword evidence="2" id="KW-0813">Transport</keyword>
<dbReference type="Proteomes" id="UP000826550">
    <property type="component" value="Chromosome"/>
</dbReference>
<dbReference type="PROSITE" id="PS51372">
    <property type="entry name" value="PRD_2"/>
    <property type="match status" value="1"/>
</dbReference>
<evidence type="ECO:0000259" key="12">
    <source>
        <dbReference type="PROSITE" id="PS51099"/>
    </source>
</evidence>
<evidence type="ECO:0000256" key="1">
    <source>
        <dbReference type="ARBA" id="ARBA00004496"/>
    </source>
</evidence>
<evidence type="ECO:0000256" key="7">
    <source>
        <dbReference type="ARBA" id="ARBA00022777"/>
    </source>
</evidence>
<dbReference type="PROSITE" id="PS51099">
    <property type="entry name" value="PTS_EIIB_TYPE_2"/>
    <property type="match status" value="1"/>
</dbReference>
<evidence type="ECO:0000313" key="15">
    <source>
        <dbReference type="Proteomes" id="UP000826550"/>
    </source>
</evidence>
<feature type="domain" description="PRD" evidence="13">
    <location>
        <begin position="277"/>
        <end position="384"/>
    </location>
</feature>